<proteinExistence type="predicted"/>
<dbReference type="Gene3D" id="2.30.42.10">
    <property type="match status" value="1"/>
</dbReference>
<dbReference type="SMART" id="SM00735">
    <property type="entry name" value="ZM"/>
    <property type="match status" value="1"/>
</dbReference>
<organism evidence="3 4">
    <name type="scientific">Scylla paramamosain</name>
    <name type="common">Mud crab</name>
    <dbReference type="NCBI Taxonomy" id="85552"/>
    <lineage>
        <taxon>Eukaryota</taxon>
        <taxon>Metazoa</taxon>
        <taxon>Ecdysozoa</taxon>
        <taxon>Arthropoda</taxon>
        <taxon>Crustacea</taxon>
        <taxon>Multicrustacea</taxon>
        <taxon>Malacostraca</taxon>
        <taxon>Eumalacostraca</taxon>
        <taxon>Eucarida</taxon>
        <taxon>Decapoda</taxon>
        <taxon>Pleocyemata</taxon>
        <taxon>Brachyura</taxon>
        <taxon>Eubrachyura</taxon>
        <taxon>Portunoidea</taxon>
        <taxon>Portunidae</taxon>
        <taxon>Portuninae</taxon>
        <taxon>Scylla</taxon>
    </lineage>
</organism>
<sequence>MINPGVSDFRVVPTWPCHSPFRGCWWARRQTECCAKGDVITRISCTETKNITHQQAADLFNSAGNQIAVQLKRAGVQSAPVASASTSAPLVNGSPVPTPVPVPVSGGVPLPGIANPTLARSENPAVKALPKTQFSLKTHFAKQQKPQPTNLDTLSIQTQPYRTLPLLQPSAKPRTDLGVSTISHLGTQEDYFTMPKEPQYVPLPQAATVMAKQDEFLMKQKVTGTLQHIQQAQNTAAATPQLPPGIQVKQYNTPLPLYSQENVQEAIKMQASHGMSPINPSSNTANKPAQVILTPSKEYNPQTSATWRALQETDPAVDPEKIANYSSLKEHDPIYSEVYKAPAAPKPGQRPPPRTNAQPGPRSPVADLLPSALRPAGEGEVSPPPSVVSPDKSGASAVLSATLAESKPINHQMTQDPVKIPMYEEARECEGCLREECGGGSLTCLPPPTRTFVAPTTRRPPRRVDQEALRPTPSGGERESPRRPPSISS</sequence>
<protein>
    <recommendedName>
        <fullName evidence="2">Zasp-like motif domain-containing protein</fullName>
    </recommendedName>
</protein>
<feature type="region of interest" description="Disordered" evidence="1">
    <location>
        <begin position="439"/>
        <end position="489"/>
    </location>
</feature>
<accession>A0AAW0TQS9</accession>
<name>A0AAW0TQS9_SCYPA</name>
<evidence type="ECO:0000313" key="3">
    <source>
        <dbReference type="EMBL" id="KAK8389025.1"/>
    </source>
</evidence>
<evidence type="ECO:0000256" key="1">
    <source>
        <dbReference type="SAM" id="MobiDB-lite"/>
    </source>
</evidence>
<dbReference type="AlphaFoldDB" id="A0AAW0TQS9"/>
<gene>
    <name evidence="3" type="ORF">O3P69_020771</name>
</gene>
<dbReference type="Proteomes" id="UP001487740">
    <property type="component" value="Unassembled WGS sequence"/>
</dbReference>
<dbReference type="InterPro" id="IPR036034">
    <property type="entry name" value="PDZ_sf"/>
</dbReference>
<keyword evidence="4" id="KW-1185">Reference proteome</keyword>
<dbReference type="InterPro" id="IPR006643">
    <property type="entry name" value="Zasp-like_motif"/>
</dbReference>
<feature type="domain" description="Zasp-like motif" evidence="2">
    <location>
        <begin position="245"/>
        <end position="270"/>
    </location>
</feature>
<reference evidence="3 4" key="1">
    <citation type="submission" date="2023-03" db="EMBL/GenBank/DDBJ databases">
        <title>High-quality genome of Scylla paramamosain provides insights in environmental adaptation.</title>
        <authorList>
            <person name="Zhang L."/>
        </authorList>
    </citation>
    <scope>NUCLEOTIDE SEQUENCE [LARGE SCALE GENOMIC DNA]</scope>
    <source>
        <strain evidence="3">LZ_2023a</strain>
        <tissue evidence="3">Muscle</tissue>
    </source>
</reference>
<evidence type="ECO:0000313" key="4">
    <source>
        <dbReference type="Proteomes" id="UP001487740"/>
    </source>
</evidence>
<evidence type="ECO:0000259" key="2">
    <source>
        <dbReference type="SMART" id="SM00735"/>
    </source>
</evidence>
<dbReference type="EMBL" id="JARAKH010000028">
    <property type="protein sequence ID" value="KAK8389025.1"/>
    <property type="molecule type" value="Genomic_DNA"/>
</dbReference>
<feature type="region of interest" description="Disordered" evidence="1">
    <location>
        <begin position="341"/>
        <end position="417"/>
    </location>
</feature>
<feature type="compositionally biased region" description="Pro residues" evidence="1">
    <location>
        <begin position="344"/>
        <end position="354"/>
    </location>
</feature>
<comment type="caution">
    <text evidence="3">The sequence shown here is derived from an EMBL/GenBank/DDBJ whole genome shotgun (WGS) entry which is preliminary data.</text>
</comment>
<dbReference type="Pfam" id="PF15936">
    <property type="entry name" value="DUF4749"/>
    <property type="match status" value="1"/>
</dbReference>
<dbReference type="InterPro" id="IPR031847">
    <property type="entry name" value="PDLI1-4/Zasp-like_mid"/>
</dbReference>